<keyword evidence="4" id="KW-1185">Reference proteome</keyword>
<dbReference type="EMBL" id="CP081495">
    <property type="protein sequence ID" value="UYW00588.1"/>
    <property type="molecule type" value="Genomic_DNA"/>
</dbReference>
<protein>
    <submittedName>
        <fullName evidence="3">Response regulator</fullName>
    </submittedName>
</protein>
<dbReference type="Gene3D" id="3.40.50.2300">
    <property type="match status" value="1"/>
</dbReference>
<keyword evidence="1" id="KW-0597">Phosphoprotein</keyword>
<dbReference type="InterPro" id="IPR011006">
    <property type="entry name" value="CheY-like_superfamily"/>
</dbReference>
<evidence type="ECO:0000256" key="1">
    <source>
        <dbReference type="PROSITE-ProRule" id="PRU00169"/>
    </source>
</evidence>
<reference evidence="3" key="1">
    <citation type="submission" date="2021-08" db="EMBL/GenBank/DDBJ databases">
        <title>Flavobacterium sp. strain CC-SYL302.</title>
        <authorList>
            <person name="Lin S.-Y."/>
            <person name="Lee T.-H."/>
            <person name="Young C.-C."/>
        </authorList>
    </citation>
    <scope>NUCLEOTIDE SEQUENCE</scope>
    <source>
        <strain evidence="3">CC-SYL302</strain>
    </source>
</reference>
<feature type="domain" description="Response regulatory" evidence="2">
    <location>
        <begin position="3"/>
        <end position="132"/>
    </location>
</feature>
<dbReference type="PROSITE" id="PS50110">
    <property type="entry name" value="RESPONSE_REGULATORY"/>
    <property type="match status" value="1"/>
</dbReference>
<sequence>MRNIIIIDDHPLTISAYKSLLTQEFENNICVHTAHNGNEVIQKVSALAANQEKICLAIVDYSIPPSDDGTIKNGTDVAALIKKHFKNCMLVFLTMHNEPLLLHNLHLKFSPQGIISKNDIDADSFAGIIKSISEGKIYRSDTMIESLSIIMNKKINFDEIDSQILLLLSKKVKSKDLPKYIELSQSAIEKRKYKIKEQLLGEKGTDKELVAVAKAYNLI</sequence>
<feature type="modified residue" description="4-aspartylphosphate" evidence="1">
    <location>
        <position position="60"/>
    </location>
</feature>
<evidence type="ECO:0000259" key="2">
    <source>
        <dbReference type="PROSITE" id="PS50110"/>
    </source>
</evidence>
<dbReference type="Pfam" id="PF00072">
    <property type="entry name" value="Response_reg"/>
    <property type="match status" value="1"/>
</dbReference>
<dbReference type="InterPro" id="IPR001789">
    <property type="entry name" value="Sig_transdc_resp-reg_receiver"/>
</dbReference>
<accession>A0ABY6LW76</accession>
<gene>
    <name evidence="3" type="ORF">K5I29_08525</name>
</gene>
<dbReference type="SUPFAM" id="SSF52172">
    <property type="entry name" value="CheY-like"/>
    <property type="match status" value="1"/>
</dbReference>
<name>A0ABY6LW76_9FLAO</name>
<evidence type="ECO:0000313" key="4">
    <source>
        <dbReference type="Proteomes" id="UP001163328"/>
    </source>
</evidence>
<dbReference type="RefSeq" id="WP_264432484.1">
    <property type="nucleotide sequence ID" value="NZ_CP081495.1"/>
</dbReference>
<proteinExistence type="predicted"/>
<evidence type="ECO:0000313" key="3">
    <source>
        <dbReference type="EMBL" id="UYW00588.1"/>
    </source>
</evidence>
<organism evidence="3 4">
    <name type="scientific">Flavobacterium agricola</name>
    <dbReference type="NCBI Taxonomy" id="2870839"/>
    <lineage>
        <taxon>Bacteria</taxon>
        <taxon>Pseudomonadati</taxon>
        <taxon>Bacteroidota</taxon>
        <taxon>Flavobacteriia</taxon>
        <taxon>Flavobacteriales</taxon>
        <taxon>Flavobacteriaceae</taxon>
        <taxon>Flavobacterium</taxon>
    </lineage>
</organism>
<dbReference type="Proteomes" id="UP001163328">
    <property type="component" value="Chromosome"/>
</dbReference>